<sequence>MPRIRLLAPAEMDAEQRRVHDQIVSGPRGRIQGPLRAALYNAELADRWQALGELLRYRTRLTRRQSELAILLTGRACQSPFEWYAHRQEAEKAGIESAVIDALLAREHPQGLDADDDAVVRFAAELNRFNSVSDATYAVALQRFDAQTLVELTALVGYYTMVAMTLNAHEIPLPAGVEPAFPLPQHQAVQDAAAAPAPQRPR</sequence>
<dbReference type="OrthoDB" id="5987308at2"/>
<protein>
    <submittedName>
        <fullName evidence="2">4-carboxymuconolactone decarboxylase</fullName>
    </submittedName>
</protein>
<dbReference type="EMBL" id="SLXD01000006">
    <property type="protein sequence ID" value="TCP02619.1"/>
    <property type="molecule type" value="Genomic_DNA"/>
</dbReference>
<evidence type="ECO:0000313" key="3">
    <source>
        <dbReference type="Proteomes" id="UP000295106"/>
    </source>
</evidence>
<comment type="caution">
    <text evidence="2">The sequence shown here is derived from an EMBL/GenBank/DDBJ whole genome shotgun (WGS) entry which is preliminary data.</text>
</comment>
<evidence type="ECO:0000313" key="2">
    <source>
        <dbReference type="EMBL" id="TCP02619.1"/>
    </source>
</evidence>
<dbReference type="Pfam" id="PF02627">
    <property type="entry name" value="CMD"/>
    <property type="match status" value="1"/>
</dbReference>
<proteinExistence type="predicted"/>
<dbReference type="SUPFAM" id="SSF69118">
    <property type="entry name" value="AhpD-like"/>
    <property type="match status" value="1"/>
</dbReference>
<gene>
    <name evidence="2" type="ORF">EV684_106181</name>
</gene>
<dbReference type="AlphaFoldDB" id="A0A4R2M5V1"/>
<dbReference type="Gene3D" id="1.20.1290.10">
    <property type="entry name" value="AhpD-like"/>
    <property type="match status" value="1"/>
</dbReference>
<dbReference type="InterPro" id="IPR003779">
    <property type="entry name" value="CMD-like"/>
</dbReference>
<evidence type="ECO:0000259" key="1">
    <source>
        <dbReference type="Pfam" id="PF02627"/>
    </source>
</evidence>
<dbReference type="PANTHER" id="PTHR34846">
    <property type="entry name" value="4-CARBOXYMUCONOLACTONE DECARBOXYLASE FAMILY PROTEIN (AFU_ORTHOLOGUE AFUA_6G11590)"/>
    <property type="match status" value="1"/>
</dbReference>
<name>A0A4R2M5V1_RUBGE</name>
<dbReference type="Proteomes" id="UP000295106">
    <property type="component" value="Unassembled WGS sequence"/>
</dbReference>
<dbReference type="InterPro" id="IPR029032">
    <property type="entry name" value="AhpD-like"/>
</dbReference>
<feature type="domain" description="Carboxymuconolactone decarboxylase-like" evidence="1">
    <location>
        <begin position="43"/>
        <end position="109"/>
    </location>
</feature>
<accession>A0A4R2M5V1</accession>
<reference evidence="2 3" key="1">
    <citation type="submission" date="2019-03" db="EMBL/GenBank/DDBJ databases">
        <title>Genomic Encyclopedia of Type Strains, Phase IV (KMG-IV): sequencing the most valuable type-strain genomes for metagenomic binning, comparative biology and taxonomic classification.</title>
        <authorList>
            <person name="Goeker M."/>
        </authorList>
    </citation>
    <scope>NUCLEOTIDE SEQUENCE [LARGE SCALE GENOMIC DNA]</scope>
    <source>
        <strain evidence="2 3">DSM 1709</strain>
    </source>
</reference>
<dbReference type="PANTHER" id="PTHR34846:SF11">
    <property type="entry name" value="4-CARBOXYMUCONOLACTONE DECARBOXYLASE FAMILY PROTEIN (AFU_ORTHOLOGUE AFUA_6G11590)"/>
    <property type="match status" value="1"/>
</dbReference>
<organism evidence="2 3">
    <name type="scientific">Rubrivivax gelatinosus</name>
    <name type="common">Rhodocyclus gelatinosus</name>
    <name type="synonym">Rhodopseudomonas gelatinosa</name>
    <dbReference type="NCBI Taxonomy" id="28068"/>
    <lineage>
        <taxon>Bacteria</taxon>
        <taxon>Pseudomonadati</taxon>
        <taxon>Pseudomonadota</taxon>
        <taxon>Betaproteobacteria</taxon>
        <taxon>Burkholderiales</taxon>
        <taxon>Sphaerotilaceae</taxon>
        <taxon>Rubrivivax</taxon>
    </lineage>
</organism>